<dbReference type="EMBL" id="JAKWBI020000309">
    <property type="protein sequence ID" value="KAJ2896842.1"/>
    <property type="molecule type" value="Genomic_DNA"/>
</dbReference>
<sequence length="320" mass="36438">MNSTLSPHQKNSNPRQQRSPRSSSSFLSDIDPGKEIDLAVGLGAGAVSVRQIFKASQSQSRRHRRSRYVKAGIASLLSAGAFAMMAHDRSAEESRPKSQRAPTHTHAHTHQKSRSPSPSPPRHRYRLHSASTPELPRFERAKEYMPDEAAYYSDDESETSHPHGRRPRLPYPEDHRVGPEHGFDSVTQKPRNESRRRHSFGVFEGHDRDPSFHGARRRRSTRHSASFGRSESLDEAFWTTGSRLRHIIEKLANAEPQETYKHHRRAHDAYQDDHAEQPSLQHYLATVMAVAGVFGSGNVRQEDRAECEETEEKSVHARWQ</sequence>
<proteinExistence type="predicted"/>
<dbReference type="Proteomes" id="UP001201980">
    <property type="component" value="Unassembled WGS sequence"/>
</dbReference>
<feature type="compositionally biased region" description="Basic and acidic residues" evidence="1">
    <location>
        <begin position="136"/>
        <end position="145"/>
    </location>
</feature>
<name>A0AAD5RKR8_9PEZI</name>
<feature type="region of interest" description="Disordered" evidence="1">
    <location>
        <begin position="1"/>
        <end position="31"/>
    </location>
</feature>
<accession>A0AAD5RKR8</accession>
<keyword evidence="3" id="KW-1185">Reference proteome</keyword>
<feature type="region of interest" description="Disordered" evidence="1">
    <location>
        <begin position="87"/>
        <end position="230"/>
    </location>
</feature>
<feature type="region of interest" description="Disordered" evidence="1">
    <location>
        <begin position="258"/>
        <end position="277"/>
    </location>
</feature>
<comment type="caution">
    <text evidence="2">The sequence shown here is derived from an EMBL/GenBank/DDBJ whole genome shotgun (WGS) entry which is preliminary data.</text>
</comment>
<feature type="compositionally biased region" description="Polar residues" evidence="1">
    <location>
        <begin position="1"/>
        <end position="10"/>
    </location>
</feature>
<evidence type="ECO:0000313" key="3">
    <source>
        <dbReference type="Proteomes" id="UP001201980"/>
    </source>
</evidence>
<feature type="compositionally biased region" description="Low complexity" evidence="1">
    <location>
        <begin position="11"/>
        <end position="25"/>
    </location>
</feature>
<feature type="compositionally biased region" description="Basic and acidic residues" evidence="1">
    <location>
        <begin position="267"/>
        <end position="276"/>
    </location>
</feature>
<evidence type="ECO:0000313" key="2">
    <source>
        <dbReference type="EMBL" id="KAJ2896842.1"/>
    </source>
</evidence>
<feature type="compositionally biased region" description="Basic and acidic residues" evidence="1">
    <location>
        <begin position="87"/>
        <end position="96"/>
    </location>
</feature>
<dbReference type="AlphaFoldDB" id="A0AAD5RKR8"/>
<gene>
    <name evidence="2" type="ORF">MKZ38_005141</name>
</gene>
<organism evidence="2 3">
    <name type="scientific">Zalerion maritima</name>
    <dbReference type="NCBI Taxonomy" id="339359"/>
    <lineage>
        <taxon>Eukaryota</taxon>
        <taxon>Fungi</taxon>
        <taxon>Dikarya</taxon>
        <taxon>Ascomycota</taxon>
        <taxon>Pezizomycotina</taxon>
        <taxon>Sordariomycetes</taxon>
        <taxon>Lulworthiomycetidae</taxon>
        <taxon>Lulworthiales</taxon>
        <taxon>Lulworthiaceae</taxon>
        <taxon>Zalerion</taxon>
    </lineage>
</organism>
<feature type="compositionally biased region" description="Basic residues" evidence="1">
    <location>
        <begin position="103"/>
        <end position="113"/>
    </location>
</feature>
<evidence type="ECO:0000256" key="1">
    <source>
        <dbReference type="SAM" id="MobiDB-lite"/>
    </source>
</evidence>
<feature type="compositionally biased region" description="Basic and acidic residues" evidence="1">
    <location>
        <begin position="171"/>
        <end position="183"/>
    </location>
</feature>
<reference evidence="2" key="1">
    <citation type="submission" date="2022-07" db="EMBL/GenBank/DDBJ databases">
        <title>Draft genome sequence of Zalerion maritima ATCC 34329, a (micro)plastics degrading marine fungus.</title>
        <authorList>
            <person name="Paco A."/>
            <person name="Goncalves M.F.M."/>
            <person name="Rocha-Santos T.A.P."/>
            <person name="Alves A."/>
        </authorList>
    </citation>
    <scope>NUCLEOTIDE SEQUENCE</scope>
    <source>
        <strain evidence="2">ATCC 34329</strain>
    </source>
</reference>
<protein>
    <submittedName>
        <fullName evidence="2">Uncharacterized protein</fullName>
    </submittedName>
</protein>